<accession>A0ABV8RXK2</accession>
<name>A0ABV8RXK2_9BURK</name>
<dbReference type="Gene3D" id="3.30.2310.20">
    <property type="entry name" value="RelE-like"/>
    <property type="match status" value="1"/>
</dbReference>
<dbReference type="Proteomes" id="UP001595756">
    <property type="component" value="Unassembled WGS sequence"/>
</dbReference>
<sequence length="93" mass="10834">MTIQSFLCEETRCLFMTGSTRRFTNFQQAAERKLAQLDAAVTLDFLRSPPGNRLEKLTGDRQGRHSIRINAQWRICFIWTDEGPTEVEIVDYH</sequence>
<dbReference type="InterPro" id="IPR035093">
    <property type="entry name" value="RelE/ParE_toxin_dom_sf"/>
</dbReference>
<dbReference type="Pfam" id="PF05015">
    <property type="entry name" value="HigB-like_toxin"/>
    <property type="match status" value="1"/>
</dbReference>
<dbReference type="EMBL" id="JBHSDY010000005">
    <property type="protein sequence ID" value="MFC4298125.1"/>
    <property type="molecule type" value="Genomic_DNA"/>
</dbReference>
<protein>
    <submittedName>
        <fullName evidence="1">Type II toxin-antitoxin system RelE/ParE family toxin</fullName>
    </submittedName>
</protein>
<dbReference type="SUPFAM" id="SSF143011">
    <property type="entry name" value="RelE-like"/>
    <property type="match status" value="1"/>
</dbReference>
<proteinExistence type="predicted"/>
<organism evidence="1 2">
    <name type="scientific">Castellaniella hirudinis</name>
    <dbReference type="NCBI Taxonomy" id="1144617"/>
    <lineage>
        <taxon>Bacteria</taxon>
        <taxon>Pseudomonadati</taxon>
        <taxon>Pseudomonadota</taxon>
        <taxon>Betaproteobacteria</taxon>
        <taxon>Burkholderiales</taxon>
        <taxon>Alcaligenaceae</taxon>
        <taxon>Castellaniella</taxon>
    </lineage>
</organism>
<evidence type="ECO:0000313" key="1">
    <source>
        <dbReference type="EMBL" id="MFC4298125.1"/>
    </source>
</evidence>
<dbReference type="PANTHER" id="PTHR40266">
    <property type="entry name" value="TOXIN HIGB-1"/>
    <property type="match status" value="1"/>
</dbReference>
<reference evidence="2" key="1">
    <citation type="journal article" date="2019" name="Int. J. Syst. Evol. Microbiol.">
        <title>The Global Catalogue of Microorganisms (GCM) 10K type strain sequencing project: providing services to taxonomists for standard genome sequencing and annotation.</title>
        <authorList>
            <consortium name="The Broad Institute Genomics Platform"/>
            <consortium name="The Broad Institute Genome Sequencing Center for Infectious Disease"/>
            <person name="Wu L."/>
            <person name="Ma J."/>
        </authorList>
    </citation>
    <scope>NUCLEOTIDE SEQUENCE [LARGE SCALE GENOMIC DNA]</scope>
    <source>
        <strain evidence="2">CGMCC 1.19029</strain>
    </source>
</reference>
<comment type="caution">
    <text evidence="1">The sequence shown here is derived from an EMBL/GenBank/DDBJ whole genome shotgun (WGS) entry which is preliminary data.</text>
</comment>
<keyword evidence="2" id="KW-1185">Reference proteome</keyword>
<dbReference type="PANTHER" id="PTHR40266:SF2">
    <property type="entry name" value="TOXIN HIGB-1"/>
    <property type="match status" value="1"/>
</dbReference>
<gene>
    <name evidence="1" type="ORF">ACFO0J_08750</name>
</gene>
<dbReference type="RefSeq" id="WP_376812687.1">
    <property type="nucleotide sequence ID" value="NZ_JBHSDY010000005.1"/>
</dbReference>
<dbReference type="InterPro" id="IPR007711">
    <property type="entry name" value="HigB-1"/>
</dbReference>
<evidence type="ECO:0000313" key="2">
    <source>
        <dbReference type="Proteomes" id="UP001595756"/>
    </source>
</evidence>